<proteinExistence type="predicted"/>
<sequence length="75" mass="8590">MGENKILIKRRMVFKSEKEILETEIKEGCFKVGEVLEKGGTFGNIAMEYKLWSEGRMIAYLSTMKEPITDSNQAI</sequence>
<dbReference type="EMBL" id="JACSDZ010000009">
    <property type="protein sequence ID" value="KAF7395741.1"/>
    <property type="molecule type" value="Genomic_DNA"/>
</dbReference>
<keyword evidence="2" id="KW-1185">Reference proteome</keyword>
<comment type="caution">
    <text evidence="1">The sequence shown here is derived from an EMBL/GenBank/DDBJ whole genome shotgun (WGS) entry which is preliminary data.</text>
</comment>
<protein>
    <submittedName>
        <fullName evidence="1">Uncharacterized protein</fullName>
    </submittedName>
</protein>
<dbReference type="AlphaFoldDB" id="A0A834JY32"/>
<evidence type="ECO:0000313" key="1">
    <source>
        <dbReference type="EMBL" id="KAF7395741.1"/>
    </source>
</evidence>
<name>A0A834JY32_VESGE</name>
<dbReference type="Proteomes" id="UP000617340">
    <property type="component" value="Unassembled WGS sequence"/>
</dbReference>
<accession>A0A834JY32</accession>
<reference evidence="1" key="1">
    <citation type="journal article" date="2020" name="G3 (Bethesda)">
        <title>High-Quality Assemblies for Three Invasive Social Wasps from the &lt;i&gt;Vespula&lt;/i&gt; Genus.</title>
        <authorList>
            <person name="Harrop T.W.R."/>
            <person name="Guhlin J."/>
            <person name="McLaughlin G.M."/>
            <person name="Permina E."/>
            <person name="Stockwell P."/>
            <person name="Gilligan J."/>
            <person name="Le Lec M.F."/>
            <person name="Gruber M.A.M."/>
            <person name="Quinn O."/>
            <person name="Lovegrove M."/>
            <person name="Duncan E.J."/>
            <person name="Remnant E.J."/>
            <person name="Van Eeckhoven J."/>
            <person name="Graham B."/>
            <person name="Knapp R.A."/>
            <person name="Langford K.W."/>
            <person name="Kronenberg Z."/>
            <person name="Press M.O."/>
            <person name="Eacker S.M."/>
            <person name="Wilson-Rankin E.E."/>
            <person name="Purcell J."/>
            <person name="Lester P.J."/>
            <person name="Dearden P.K."/>
        </authorList>
    </citation>
    <scope>NUCLEOTIDE SEQUENCE</scope>
    <source>
        <strain evidence="1">Linc-1</strain>
    </source>
</reference>
<organism evidence="1 2">
    <name type="scientific">Vespula germanica</name>
    <name type="common">German yellow jacket</name>
    <name type="synonym">Paravespula germanica</name>
    <dbReference type="NCBI Taxonomy" id="30212"/>
    <lineage>
        <taxon>Eukaryota</taxon>
        <taxon>Metazoa</taxon>
        <taxon>Ecdysozoa</taxon>
        <taxon>Arthropoda</taxon>
        <taxon>Hexapoda</taxon>
        <taxon>Insecta</taxon>
        <taxon>Pterygota</taxon>
        <taxon>Neoptera</taxon>
        <taxon>Endopterygota</taxon>
        <taxon>Hymenoptera</taxon>
        <taxon>Apocrita</taxon>
        <taxon>Aculeata</taxon>
        <taxon>Vespoidea</taxon>
        <taxon>Vespidae</taxon>
        <taxon>Vespinae</taxon>
        <taxon>Vespula</taxon>
    </lineage>
</organism>
<gene>
    <name evidence="1" type="ORF">HZH68_009791</name>
</gene>
<evidence type="ECO:0000313" key="2">
    <source>
        <dbReference type="Proteomes" id="UP000617340"/>
    </source>
</evidence>